<evidence type="ECO:0000259" key="6">
    <source>
        <dbReference type="Pfam" id="PF00329"/>
    </source>
</evidence>
<evidence type="ECO:0000256" key="1">
    <source>
        <dbReference type="ARBA" id="ARBA00007569"/>
    </source>
</evidence>
<dbReference type="NCBIfam" id="NF004730">
    <property type="entry name" value="PRK06074.1-1"/>
    <property type="match status" value="1"/>
</dbReference>
<keyword evidence="7" id="KW-0560">Oxidoreductase</keyword>
<keyword evidence="3 4" id="KW-1278">Translocase</keyword>
<dbReference type="GO" id="GO:0050136">
    <property type="term" value="F:NADH dehydrogenase (quinone) (non-electrogenic) activity"/>
    <property type="evidence" value="ECO:0007669"/>
    <property type="project" value="UniProtKB-UniRule"/>
</dbReference>
<evidence type="ECO:0000313" key="8">
    <source>
        <dbReference type="Proteomes" id="UP000316688"/>
    </source>
</evidence>
<keyword evidence="3 5" id="KW-0874">Quinone</keyword>
<dbReference type="RefSeq" id="WP_144347683.1">
    <property type="nucleotide sequence ID" value="NZ_VMKP01000002.1"/>
</dbReference>
<keyword evidence="2 3" id="KW-0813">Transport</keyword>
<accession>A0A557RJX2</accession>
<dbReference type="InterPro" id="IPR020396">
    <property type="entry name" value="NADH_UbQ_OxRdtase_CS"/>
</dbReference>
<dbReference type="Gene3D" id="3.30.460.80">
    <property type="entry name" value="NADH:ubiquinone oxidoreductase, 30kDa subunit"/>
    <property type="match status" value="1"/>
</dbReference>
<organism evidence="7 8">
    <name type="scientific">Spiribacter aquaticus</name>
    <dbReference type="NCBI Taxonomy" id="1935996"/>
    <lineage>
        <taxon>Bacteria</taxon>
        <taxon>Pseudomonadati</taxon>
        <taxon>Pseudomonadota</taxon>
        <taxon>Gammaproteobacteria</taxon>
        <taxon>Chromatiales</taxon>
        <taxon>Ectothiorhodospiraceae</taxon>
        <taxon>Spiribacter</taxon>
    </lineage>
</organism>
<keyword evidence="3" id="KW-1003">Cell membrane</keyword>
<keyword evidence="3" id="KW-0472">Membrane</keyword>
<dbReference type="SUPFAM" id="SSF143243">
    <property type="entry name" value="Nqo5-like"/>
    <property type="match status" value="1"/>
</dbReference>
<sequence>MALTADKVLEQVRSSLGDQVVASRCEYREAEIEVAPGDLYAAMQILRDEPGLAFSQLLDIAGVDYAAYGQDEWITEEATNTGFSRGVDGFSTGRLGLTGIYGVQPVRESTGRRFAAVYHLLSVSHNHRLRVRCFAADDDLPMLDSIVPLYASANWQEREAFDLFGVIFNGHPDLRRILTDYGFVGHPFRKDFPLIGNVEVRYDENRGRVVYEPVSIQPRVLVPRVIRDDNRYADPSKQEAPDA</sequence>
<dbReference type="GO" id="GO:0005886">
    <property type="term" value="C:plasma membrane"/>
    <property type="evidence" value="ECO:0007669"/>
    <property type="project" value="UniProtKB-SubCell"/>
</dbReference>
<dbReference type="PANTHER" id="PTHR10884:SF14">
    <property type="entry name" value="NADH DEHYDROGENASE [UBIQUINONE] IRON-SULFUR PROTEIN 3, MITOCHONDRIAL"/>
    <property type="match status" value="1"/>
</dbReference>
<dbReference type="InterPro" id="IPR001268">
    <property type="entry name" value="NADH_UbQ_OxRdtase_30kDa_su"/>
</dbReference>
<evidence type="ECO:0000256" key="4">
    <source>
        <dbReference type="RuleBase" id="RU003456"/>
    </source>
</evidence>
<dbReference type="Pfam" id="PF00329">
    <property type="entry name" value="Complex1_30kDa"/>
    <property type="match status" value="1"/>
</dbReference>
<evidence type="ECO:0000256" key="5">
    <source>
        <dbReference type="RuleBase" id="RU003582"/>
    </source>
</evidence>
<dbReference type="GO" id="GO:0048038">
    <property type="term" value="F:quinone binding"/>
    <property type="evidence" value="ECO:0007669"/>
    <property type="project" value="UniProtKB-KW"/>
</dbReference>
<keyword evidence="3 4" id="KW-0520">NAD</keyword>
<dbReference type="AlphaFoldDB" id="A0A557RJX2"/>
<protein>
    <recommendedName>
        <fullName evidence="3">NADH-quinone oxidoreductase subunit C</fullName>
        <ecNumber evidence="3">7.1.1.-</ecNumber>
    </recommendedName>
    <alternativeName>
        <fullName evidence="3">NADH dehydrogenase I subunit C</fullName>
    </alternativeName>
    <alternativeName>
        <fullName evidence="3">NDH-1 subunit C</fullName>
    </alternativeName>
</protein>
<dbReference type="HAMAP" id="MF_01357">
    <property type="entry name" value="NDH1_NuoC"/>
    <property type="match status" value="1"/>
</dbReference>
<dbReference type="Proteomes" id="UP000316688">
    <property type="component" value="Unassembled WGS sequence"/>
</dbReference>
<keyword evidence="8" id="KW-1185">Reference proteome</keyword>
<comment type="subunit">
    <text evidence="3">NDH-1 is composed of 14 different subunits. Subunits NuoB, C, D, E, F, and G constitute the peripheral sector of the complex.</text>
</comment>
<dbReference type="EMBL" id="VMKP01000002">
    <property type="protein sequence ID" value="TVO65447.1"/>
    <property type="molecule type" value="Genomic_DNA"/>
</dbReference>
<name>A0A557RJX2_9GAMM</name>
<reference evidence="7 8" key="1">
    <citation type="submission" date="2019-07" db="EMBL/GenBank/DDBJ databases">
        <title>Reclasification of Spiribacter aquaticus.</title>
        <authorList>
            <person name="Leon M.J."/>
            <person name="Sanchez-Porro C."/>
            <person name="Ventosa A."/>
        </authorList>
    </citation>
    <scope>NUCLEOTIDE SEQUENCE [LARGE SCALE GENOMIC DNA]</scope>
    <source>
        <strain evidence="7 8">SP30</strain>
    </source>
</reference>
<gene>
    <name evidence="3" type="primary">nuoC</name>
    <name evidence="7" type="ORF">FPL11_05030</name>
</gene>
<evidence type="ECO:0000313" key="7">
    <source>
        <dbReference type="EMBL" id="TVO65447.1"/>
    </source>
</evidence>
<dbReference type="PROSITE" id="PS00542">
    <property type="entry name" value="COMPLEX1_30K"/>
    <property type="match status" value="1"/>
</dbReference>
<comment type="caution">
    <text evidence="7">The sequence shown here is derived from an EMBL/GenBank/DDBJ whole genome shotgun (WGS) entry which is preliminary data.</text>
</comment>
<dbReference type="EC" id="7.1.1.-" evidence="3"/>
<dbReference type="InterPro" id="IPR037232">
    <property type="entry name" value="NADH_quin_OxRdtase_su_C/D-like"/>
</dbReference>
<proteinExistence type="inferred from homology"/>
<keyword evidence="3" id="KW-0830">Ubiquinone</keyword>
<dbReference type="GO" id="GO:0008137">
    <property type="term" value="F:NADH dehydrogenase (ubiquinone) activity"/>
    <property type="evidence" value="ECO:0007669"/>
    <property type="project" value="InterPro"/>
</dbReference>
<comment type="subcellular location">
    <subcellularLocation>
        <location evidence="3">Cell membrane</location>
        <topology evidence="3">Peripheral membrane protein</topology>
        <orientation evidence="3">Cytoplasmic side</orientation>
    </subcellularLocation>
</comment>
<feature type="domain" description="NADH:ubiquinone oxidoreductase 30kDa subunit" evidence="6">
    <location>
        <begin position="99"/>
        <end position="196"/>
    </location>
</feature>
<comment type="similarity">
    <text evidence="1 3 4">Belongs to the complex I 30 kDa subunit family.</text>
</comment>
<dbReference type="PANTHER" id="PTHR10884">
    <property type="entry name" value="NADH DEHYDROGENASE UBIQUINONE IRON-SULFUR PROTEIN 3"/>
    <property type="match status" value="1"/>
</dbReference>
<dbReference type="InterPro" id="IPR010218">
    <property type="entry name" value="NADH_DH_suC"/>
</dbReference>
<comment type="catalytic activity">
    <reaction evidence="3 5">
        <text>a quinone + NADH + 5 H(+)(in) = a quinol + NAD(+) + 4 H(+)(out)</text>
        <dbReference type="Rhea" id="RHEA:57888"/>
        <dbReference type="ChEBI" id="CHEBI:15378"/>
        <dbReference type="ChEBI" id="CHEBI:24646"/>
        <dbReference type="ChEBI" id="CHEBI:57540"/>
        <dbReference type="ChEBI" id="CHEBI:57945"/>
        <dbReference type="ChEBI" id="CHEBI:132124"/>
    </reaction>
</comment>
<evidence type="ECO:0000256" key="3">
    <source>
        <dbReference type="HAMAP-Rule" id="MF_01357"/>
    </source>
</evidence>
<comment type="function">
    <text evidence="3">NDH-1 shuttles electrons from NADH, via FMN and iron-sulfur (Fe-S) centers, to quinones in the respiratory chain. The immediate electron acceptor for the enzyme in this species is believed to be ubiquinone. Couples the redox reaction to proton translocation (for every two electrons transferred, four hydrogen ions are translocated across the cytoplasmic membrane), and thus conserves the redox energy in a proton gradient.</text>
</comment>
<evidence type="ECO:0000256" key="2">
    <source>
        <dbReference type="ARBA" id="ARBA00022448"/>
    </source>
</evidence>